<evidence type="ECO:0000256" key="1">
    <source>
        <dbReference type="ARBA" id="ARBA00004479"/>
    </source>
</evidence>
<feature type="compositionally biased region" description="Low complexity" evidence="8">
    <location>
        <begin position="131"/>
        <end position="209"/>
    </location>
</feature>
<evidence type="ECO:0000256" key="5">
    <source>
        <dbReference type="ARBA" id="ARBA00022989"/>
    </source>
</evidence>
<feature type="region of interest" description="Disordered" evidence="8">
    <location>
        <begin position="35"/>
        <end position="228"/>
    </location>
</feature>
<keyword evidence="5 9" id="KW-1133">Transmembrane helix</keyword>
<evidence type="ECO:0000256" key="2">
    <source>
        <dbReference type="ARBA" id="ARBA00005341"/>
    </source>
</evidence>
<dbReference type="PANTHER" id="PTHR11337">
    <property type="entry name" value="MUCIN/PORIMIN"/>
    <property type="match status" value="1"/>
</dbReference>
<evidence type="ECO:0000256" key="7">
    <source>
        <dbReference type="ARBA" id="ARBA00023180"/>
    </source>
</evidence>
<reference evidence="11" key="2">
    <citation type="submission" date="2017-10" db="EMBL/GenBank/DDBJ databases">
        <title>Ladona fulva Genome sequencing and assembly.</title>
        <authorList>
            <person name="Murali S."/>
            <person name="Richards S."/>
            <person name="Bandaranaike D."/>
            <person name="Bellair M."/>
            <person name="Blankenburg K."/>
            <person name="Chao H."/>
            <person name="Dinh H."/>
            <person name="Doddapaneni H."/>
            <person name="Dugan-Rocha S."/>
            <person name="Elkadiri S."/>
            <person name="Gnanaolivu R."/>
            <person name="Hernandez B."/>
            <person name="Skinner E."/>
            <person name="Javaid M."/>
            <person name="Lee S."/>
            <person name="Li M."/>
            <person name="Ming W."/>
            <person name="Munidasa M."/>
            <person name="Muniz J."/>
            <person name="Nguyen L."/>
            <person name="Hughes D."/>
            <person name="Osuji N."/>
            <person name="Pu L.-L."/>
            <person name="Puazo M."/>
            <person name="Qu C."/>
            <person name="Quiroz J."/>
            <person name="Raj R."/>
            <person name="Weissenberger G."/>
            <person name="Xin Y."/>
            <person name="Zou X."/>
            <person name="Han Y."/>
            <person name="Worley K."/>
            <person name="Muzny D."/>
            <person name="Gibbs R."/>
        </authorList>
    </citation>
    <scope>NUCLEOTIDE SEQUENCE</scope>
    <source>
        <strain evidence="11">Sampled in the wild</strain>
    </source>
</reference>
<keyword evidence="12" id="KW-1185">Reference proteome</keyword>
<feature type="signal peptide" evidence="10">
    <location>
        <begin position="1"/>
        <end position="21"/>
    </location>
</feature>
<evidence type="ECO:0000313" key="11">
    <source>
        <dbReference type="EMBL" id="KAG8229071.1"/>
    </source>
</evidence>
<sequence length="265" mass="27426">MLKMNYISVIACLGLLFGTLAESGAVSADVLPITGSKTNSSQTCENCTEDASSGSVPSKPQASSINQSVKLSTNPSPTPEKDGKVAPNISKDELTSGSQSHSDVANASVIDVPNNGTNDSPSTSEPTNDASTTQTTTTPVKPTTTPVKPTTTPSSTVEPPTPKTSTTEQTTTPETTTSSEKTTTTPVTPVPTPSTTSAVPSTSPTVISTKAAPTTQAPTDKPAEERRFDGPSFIGGIVFALGVTAIAFVAWKFYKARTERNYHTL</sequence>
<comment type="subcellular location">
    <subcellularLocation>
        <location evidence="1">Membrane</location>
        <topology evidence="1">Single-pass type I membrane protein</topology>
    </subcellularLocation>
</comment>
<proteinExistence type="inferred from homology"/>
<evidence type="ECO:0000256" key="10">
    <source>
        <dbReference type="SAM" id="SignalP"/>
    </source>
</evidence>
<feature type="compositionally biased region" description="Polar residues" evidence="8">
    <location>
        <begin position="35"/>
        <end position="75"/>
    </location>
</feature>
<dbReference type="Proteomes" id="UP000792457">
    <property type="component" value="Unassembled WGS sequence"/>
</dbReference>
<feature type="compositionally biased region" description="Basic and acidic residues" evidence="8">
    <location>
        <begin position="79"/>
        <end position="94"/>
    </location>
</feature>
<accession>A0A8K0P0L8</accession>
<dbReference type="GO" id="GO:0016020">
    <property type="term" value="C:membrane"/>
    <property type="evidence" value="ECO:0007669"/>
    <property type="project" value="UniProtKB-SubCell"/>
</dbReference>
<evidence type="ECO:0000256" key="3">
    <source>
        <dbReference type="ARBA" id="ARBA00022692"/>
    </source>
</evidence>
<protein>
    <submittedName>
        <fullName evidence="11">Uncharacterized protein</fullName>
    </submittedName>
</protein>
<name>A0A8K0P0L8_LADFU</name>
<feature type="compositionally biased region" description="Polar residues" evidence="8">
    <location>
        <begin position="95"/>
        <end position="105"/>
    </location>
</feature>
<evidence type="ECO:0000313" key="12">
    <source>
        <dbReference type="Proteomes" id="UP000792457"/>
    </source>
</evidence>
<evidence type="ECO:0000256" key="9">
    <source>
        <dbReference type="SAM" id="Phobius"/>
    </source>
</evidence>
<keyword evidence="6 9" id="KW-0472">Membrane</keyword>
<dbReference type="AlphaFoldDB" id="A0A8K0P0L8"/>
<feature type="transmembrane region" description="Helical" evidence="9">
    <location>
        <begin position="233"/>
        <end position="254"/>
    </location>
</feature>
<comment type="similarity">
    <text evidence="2">Belongs to the CD164 family.</text>
</comment>
<keyword evidence="4 10" id="KW-0732">Signal</keyword>
<evidence type="ECO:0000256" key="8">
    <source>
        <dbReference type="SAM" id="MobiDB-lite"/>
    </source>
</evidence>
<dbReference type="GO" id="GO:0031410">
    <property type="term" value="C:cytoplasmic vesicle"/>
    <property type="evidence" value="ECO:0007669"/>
    <property type="project" value="TreeGrafter"/>
</dbReference>
<comment type="caution">
    <text evidence="11">The sequence shown here is derived from an EMBL/GenBank/DDBJ whole genome shotgun (WGS) entry which is preliminary data.</text>
</comment>
<keyword evidence="7" id="KW-0325">Glycoprotein</keyword>
<keyword evidence="3 9" id="KW-0812">Transmembrane</keyword>
<feature type="chain" id="PRO_5035426312" evidence="10">
    <location>
        <begin position="22"/>
        <end position="265"/>
    </location>
</feature>
<evidence type="ECO:0000256" key="4">
    <source>
        <dbReference type="ARBA" id="ARBA00022729"/>
    </source>
</evidence>
<organism evidence="11 12">
    <name type="scientific">Ladona fulva</name>
    <name type="common">Scarce chaser dragonfly</name>
    <name type="synonym">Libellula fulva</name>
    <dbReference type="NCBI Taxonomy" id="123851"/>
    <lineage>
        <taxon>Eukaryota</taxon>
        <taxon>Metazoa</taxon>
        <taxon>Ecdysozoa</taxon>
        <taxon>Arthropoda</taxon>
        <taxon>Hexapoda</taxon>
        <taxon>Insecta</taxon>
        <taxon>Pterygota</taxon>
        <taxon>Palaeoptera</taxon>
        <taxon>Odonata</taxon>
        <taxon>Epiprocta</taxon>
        <taxon>Anisoptera</taxon>
        <taxon>Libelluloidea</taxon>
        <taxon>Libellulidae</taxon>
        <taxon>Ladona</taxon>
    </lineage>
</organism>
<feature type="compositionally biased region" description="Polar residues" evidence="8">
    <location>
        <begin position="114"/>
        <end position="130"/>
    </location>
</feature>
<reference evidence="11" key="1">
    <citation type="submission" date="2013-04" db="EMBL/GenBank/DDBJ databases">
        <authorList>
            <person name="Qu J."/>
            <person name="Murali S.C."/>
            <person name="Bandaranaike D."/>
            <person name="Bellair M."/>
            <person name="Blankenburg K."/>
            <person name="Chao H."/>
            <person name="Dinh H."/>
            <person name="Doddapaneni H."/>
            <person name="Downs B."/>
            <person name="Dugan-Rocha S."/>
            <person name="Elkadiri S."/>
            <person name="Gnanaolivu R.D."/>
            <person name="Hernandez B."/>
            <person name="Javaid M."/>
            <person name="Jayaseelan J.C."/>
            <person name="Lee S."/>
            <person name="Li M."/>
            <person name="Ming W."/>
            <person name="Munidasa M."/>
            <person name="Muniz J."/>
            <person name="Nguyen L."/>
            <person name="Ongeri F."/>
            <person name="Osuji N."/>
            <person name="Pu L.-L."/>
            <person name="Puazo M."/>
            <person name="Qu C."/>
            <person name="Quiroz J."/>
            <person name="Raj R."/>
            <person name="Weissenberger G."/>
            <person name="Xin Y."/>
            <person name="Zou X."/>
            <person name="Han Y."/>
            <person name="Richards S."/>
            <person name="Worley K."/>
            <person name="Muzny D."/>
            <person name="Gibbs R."/>
        </authorList>
    </citation>
    <scope>NUCLEOTIDE SEQUENCE</scope>
    <source>
        <strain evidence="11">Sampled in the wild</strain>
    </source>
</reference>
<dbReference type="Pfam" id="PF05283">
    <property type="entry name" value="MGC-24"/>
    <property type="match status" value="1"/>
</dbReference>
<dbReference type="InterPro" id="IPR007947">
    <property type="entry name" value="CD164_MGC24"/>
</dbReference>
<dbReference type="PANTHER" id="PTHR11337:SF8">
    <property type="entry name" value="VISGUN, ISOFORM E"/>
    <property type="match status" value="1"/>
</dbReference>
<dbReference type="EMBL" id="KZ308408">
    <property type="protein sequence ID" value="KAG8229071.1"/>
    <property type="molecule type" value="Genomic_DNA"/>
</dbReference>
<evidence type="ECO:0000256" key="6">
    <source>
        <dbReference type="ARBA" id="ARBA00023136"/>
    </source>
</evidence>
<dbReference type="OrthoDB" id="6160056at2759"/>
<gene>
    <name evidence="11" type="ORF">J437_LFUL005705</name>
</gene>